<evidence type="ECO:0000313" key="5">
    <source>
        <dbReference type="EMBL" id="MBA8829088.1"/>
    </source>
</evidence>
<dbReference type="InterPro" id="IPR006059">
    <property type="entry name" value="SBP"/>
</dbReference>
<organism evidence="5 6">
    <name type="scientific">Alpinimonas psychrophila</name>
    <dbReference type="NCBI Taxonomy" id="748908"/>
    <lineage>
        <taxon>Bacteria</taxon>
        <taxon>Bacillati</taxon>
        <taxon>Actinomycetota</taxon>
        <taxon>Actinomycetes</taxon>
        <taxon>Micrococcales</taxon>
        <taxon>Microbacteriaceae</taxon>
        <taxon>Alpinimonas</taxon>
    </lineage>
</organism>
<keyword evidence="4" id="KW-0574">Periplasm</keyword>
<dbReference type="InterPro" id="IPR001188">
    <property type="entry name" value="Sperm_putr-bd"/>
</dbReference>
<dbReference type="InterPro" id="IPR006311">
    <property type="entry name" value="TAT_signal"/>
</dbReference>
<reference evidence="5 6" key="1">
    <citation type="submission" date="2020-07" db="EMBL/GenBank/DDBJ databases">
        <title>Sequencing the genomes of 1000 actinobacteria strains.</title>
        <authorList>
            <person name="Klenk H.-P."/>
        </authorList>
    </citation>
    <scope>NUCLEOTIDE SEQUENCE [LARGE SCALE GENOMIC DNA]</scope>
    <source>
        <strain evidence="5 6">DSM 23737</strain>
    </source>
</reference>
<dbReference type="AlphaFoldDB" id="A0A7W3JTU3"/>
<dbReference type="CDD" id="cd13590">
    <property type="entry name" value="PBP2_PotD_PotF_like"/>
    <property type="match status" value="1"/>
</dbReference>
<evidence type="ECO:0000256" key="4">
    <source>
        <dbReference type="ARBA" id="ARBA00022764"/>
    </source>
</evidence>
<evidence type="ECO:0000313" key="6">
    <source>
        <dbReference type="Proteomes" id="UP000524237"/>
    </source>
</evidence>
<dbReference type="RefSeq" id="WP_182484510.1">
    <property type="nucleotide sequence ID" value="NZ_JACGWU010000002.1"/>
</dbReference>
<accession>A0A7W3JTU3</accession>
<keyword evidence="3" id="KW-0732">Signal</keyword>
<dbReference type="Proteomes" id="UP000524237">
    <property type="component" value="Unassembled WGS sequence"/>
</dbReference>
<sequence length="404" mass="44003">MTERPMPKDPRVQALIKHAMQSKVTRRTLLATAGAGAVVAGLAACAPGGSSAISPAKDTSASEKTLRWANWPLYIDVDDAGAYPTLVAFQEQSGITVDYQEAISSNEDFYAVVKDQLELGQDIGYDLMTLTDYFAARMVRRGVVQPIDMAAMPNVKANLSPALANITYDPGRQYSIPWQSGLTGLGWNNADFPGGMTSIDELWDPLLKGKITLLNSWTDTIGLIMQSQGVNIDESWGQDQFDAALEVVKKQVADRQVRAFTGNNYSEEFASGNITAAMVWSGDLFIMNTEAQSDKYGFAVPEKGGYLWSDNFMIPMGAPHKANAEELINYYYDPAVAAQVAAYVNFITPVVGAQEEMMKFDPALASNPLIFPDAATLARSHAFRQLTPEEDSAYSIAFEKAKVA</sequence>
<dbReference type="GO" id="GO:0042597">
    <property type="term" value="C:periplasmic space"/>
    <property type="evidence" value="ECO:0007669"/>
    <property type="project" value="UniProtKB-SubCell"/>
</dbReference>
<dbReference type="PRINTS" id="PR00909">
    <property type="entry name" value="SPERMDNBNDNG"/>
</dbReference>
<name>A0A7W3JTU3_9MICO</name>
<keyword evidence="2" id="KW-0813">Transport</keyword>
<evidence type="ECO:0000256" key="2">
    <source>
        <dbReference type="ARBA" id="ARBA00022448"/>
    </source>
</evidence>
<dbReference type="Pfam" id="PF13416">
    <property type="entry name" value="SBP_bac_8"/>
    <property type="match status" value="1"/>
</dbReference>
<dbReference type="SUPFAM" id="SSF53850">
    <property type="entry name" value="Periplasmic binding protein-like II"/>
    <property type="match status" value="1"/>
</dbReference>
<proteinExistence type="predicted"/>
<dbReference type="PANTHER" id="PTHR30222">
    <property type="entry name" value="SPERMIDINE/PUTRESCINE-BINDING PERIPLASMIC PROTEIN"/>
    <property type="match status" value="1"/>
</dbReference>
<dbReference type="GO" id="GO:0019808">
    <property type="term" value="F:polyamine binding"/>
    <property type="evidence" value="ECO:0007669"/>
    <property type="project" value="InterPro"/>
</dbReference>
<gene>
    <name evidence="5" type="ORF">FB555_001186</name>
</gene>
<evidence type="ECO:0000256" key="1">
    <source>
        <dbReference type="ARBA" id="ARBA00004418"/>
    </source>
</evidence>
<comment type="caution">
    <text evidence="5">The sequence shown here is derived from an EMBL/GenBank/DDBJ whole genome shotgun (WGS) entry which is preliminary data.</text>
</comment>
<protein>
    <submittedName>
        <fullName evidence="5">Spermidine/putrescine transport system substrate-binding protein</fullName>
    </submittedName>
</protein>
<evidence type="ECO:0000256" key="3">
    <source>
        <dbReference type="ARBA" id="ARBA00022729"/>
    </source>
</evidence>
<comment type="subcellular location">
    <subcellularLocation>
        <location evidence="1">Periplasm</location>
    </subcellularLocation>
</comment>
<dbReference type="PROSITE" id="PS51318">
    <property type="entry name" value="TAT"/>
    <property type="match status" value="1"/>
</dbReference>
<dbReference type="Gene3D" id="3.40.190.10">
    <property type="entry name" value="Periplasmic binding protein-like II"/>
    <property type="match status" value="2"/>
</dbReference>
<keyword evidence="6" id="KW-1185">Reference proteome</keyword>
<dbReference type="GO" id="GO:0015846">
    <property type="term" value="P:polyamine transport"/>
    <property type="evidence" value="ECO:0007669"/>
    <property type="project" value="InterPro"/>
</dbReference>
<dbReference type="PANTHER" id="PTHR30222:SF17">
    <property type="entry name" value="SPERMIDINE_PUTRESCINE-BINDING PERIPLASMIC PROTEIN"/>
    <property type="match status" value="1"/>
</dbReference>
<dbReference type="EMBL" id="JACGWU010000002">
    <property type="protein sequence ID" value="MBA8829088.1"/>
    <property type="molecule type" value="Genomic_DNA"/>
</dbReference>